<evidence type="ECO:0000313" key="3">
    <source>
        <dbReference type="EMBL" id="SEC45296.1"/>
    </source>
</evidence>
<dbReference type="EMBL" id="FNTI01000001">
    <property type="protein sequence ID" value="SEC45296.1"/>
    <property type="molecule type" value="Genomic_DNA"/>
</dbReference>
<evidence type="ECO:0000313" key="4">
    <source>
        <dbReference type="Proteomes" id="UP000183208"/>
    </source>
</evidence>
<dbReference type="NCBIfam" id="NF035944">
    <property type="entry name" value="PEPxxWA-CTERM"/>
    <property type="match status" value="1"/>
</dbReference>
<dbReference type="OrthoDB" id="8218339at2"/>
<feature type="signal peptide" evidence="1">
    <location>
        <begin position="1"/>
        <end position="22"/>
    </location>
</feature>
<dbReference type="RefSeq" id="WP_143039650.1">
    <property type="nucleotide sequence ID" value="NZ_FNTI01000001.1"/>
</dbReference>
<accession>A0A1H4SM50</accession>
<reference evidence="3 4" key="1">
    <citation type="submission" date="2016-10" db="EMBL/GenBank/DDBJ databases">
        <authorList>
            <person name="de Groot N.N."/>
        </authorList>
    </citation>
    <scope>NUCLEOTIDE SEQUENCE [LARGE SCALE GENOMIC DNA]</scope>
    <source>
        <strain evidence="3 4">GAS522</strain>
    </source>
</reference>
<sequence>MKPILFVSAVLAAQIFAGNAKATPVLLPPPASYFNLAEINSVGNDVYTPLTNLTVSNSGATASISNNFATPSVSTFASSSSMIEATAETELDYYVRFSGPSANVSVHVQAAGSASTSTPGINGAASSSLFLFGSNYVACSSCTSGGTTFSVDQTFSVLTNVNYFIAMQAFVVSMQNQHGSASVDPFFSVPDGFFVETSPAVGNLAPAVPEPSTWAMMILGFAGVGFAAYRRRNQSPALPAA</sequence>
<dbReference type="Proteomes" id="UP000183208">
    <property type="component" value="Unassembled WGS sequence"/>
</dbReference>
<dbReference type="InterPro" id="IPR013424">
    <property type="entry name" value="Ice-binding_C"/>
</dbReference>
<dbReference type="NCBIfam" id="TIGR02595">
    <property type="entry name" value="PEP_CTERM"/>
    <property type="match status" value="1"/>
</dbReference>
<dbReference type="Pfam" id="PF07589">
    <property type="entry name" value="PEP-CTERM"/>
    <property type="match status" value="1"/>
</dbReference>
<keyword evidence="1" id="KW-0732">Signal</keyword>
<proteinExistence type="predicted"/>
<name>A0A1H4SM50_9BRAD</name>
<gene>
    <name evidence="3" type="ORF">SAMN05444171_1448</name>
</gene>
<protein>
    <submittedName>
        <fullName evidence="3">PEP-CTERM protein-sorting domain-containing protein</fullName>
    </submittedName>
</protein>
<organism evidence="3 4">
    <name type="scientific">Bradyrhizobium lablabi</name>
    <dbReference type="NCBI Taxonomy" id="722472"/>
    <lineage>
        <taxon>Bacteria</taxon>
        <taxon>Pseudomonadati</taxon>
        <taxon>Pseudomonadota</taxon>
        <taxon>Alphaproteobacteria</taxon>
        <taxon>Hyphomicrobiales</taxon>
        <taxon>Nitrobacteraceae</taxon>
        <taxon>Bradyrhizobium</taxon>
    </lineage>
</organism>
<evidence type="ECO:0000256" key="1">
    <source>
        <dbReference type="SAM" id="SignalP"/>
    </source>
</evidence>
<evidence type="ECO:0000259" key="2">
    <source>
        <dbReference type="Pfam" id="PF07589"/>
    </source>
</evidence>
<feature type="chain" id="PRO_5010198164" evidence="1">
    <location>
        <begin position="23"/>
        <end position="241"/>
    </location>
</feature>
<feature type="domain" description="Ice-binding protein C-terminal" evidence="2">
    <location>
        <begin position="207"/>
        <end position="232"/>
    </location>
</feature>
<dbReference type="AlphaFoldDB" id="A0A1H4SM50"/>